<keyword evidence="2" id="KW-1185">Reference proteome</keyword>
<gene>
    <name evidence="1" type="ORF">D9C73_008242</name>
</gene>
<dbReference type="AlphaFoldDB" id="A0A4U5UJ04"/>
<reference evidence="1 2" key="1">
    <citation type="submission" date="2019-01" db="EMBL/GenBank/DDBJ databases">
        <title>Genome Assembly of Collichthys lucidus.</title>
        <authorList>
            <person name="Cai M."/>
            <person name="Xiao S."/>
        </authorList>
    </citation>
    <scope>NUCLEOTIDE SEQUENCE [LARGE SCALE GENOMIC DNA]</scope>
    <source>
        <strain evidence="1">JT15FE1705JMU</strain>
        <tissue evidence="1">Muscle</tissue>
    </source>
</reference>
<sequence length="80" mass="8828">MSQESPLLFEVPTPQHVLYSRFVLSCTATSFLSEAQFSTELPKTLDPLFKFHETIAKATTKTAAARHSDGVADEISRVIS</sequence>
<evidence type="ECO:0000313" key="1">
    <source>
        <dbReference type="EMBL" id="TKS74161.1"/>
    </source>
</evidence>
<evidence type="ECO:0000313" key="2">
    <source>
        <dbReference type="Proteomes" id="UP000298787"/>
    </source>
</evidence>
<dbReference type="Proteomes" id="UP000298787">
    <property type="component" value="Chromosome 8"/>
</dbReference>
<dbReference type="EMBL" id="CM014085">
    <property type="protein sequence ID" value="TKS74161.1"/>
    <property type="molecule type" value="Genomic_DNA"/>
</dbReference>
<protein>
    <submittedName>
        <fullName evidence="1">Uncharacterized protein</fullName>
    </submittedName>
</protein>
<organism evidence="1 2">
    <name type="scientific">Collichthys lucidus</name>
    <name type="common">Big head croaker</name>
    <name type="synonym">Sciaena lucida</name>
    <dbReference type="NCBI Taxonomy" id="240159"/>
    <lineage>
        <taxon>Eukaryota</taxon>
        <taxon>Metazoa</taxon>
        <taxon>Chordata</taxon>
        <taxon>Craniata</taxon>
        <taxon>Vertebrata</taxon>
        <taxon>Euteleostomi</taxon>
        <taxon>Actinopterygii</taxon>
        <taxon>Neopterygii</taxon>
        <taxon>Teleostei</taxon>
        <taxon>Neoteleostei</taxon>
        <taxon>Acanthomorphata</taxon>
        <taxon>Eupercaria</taxon>
        <taxon>Sciaenidae</taxon>
        <taxon>Collichthys</taxon>
    </lineage>
</organism>
<name>A0A4U5UJ04_COLLU</name>
<proteinExistence type="predicted"/>
<accession>A0A4U5UJ04</accession>